<dbReference type="Pfam" id="PF07811">
    <property type="entry name" value="TadE"/>
    <property type="match status" value="1"/>
</dbReference>
<reference evidence="3 4" key="1">
    <citation type="journal article" date="2013" name="Int. J. Syst. Evol. Microbiol.">
        <title>Sphingomonas kyungheensis sp. nov., a bacterium with ginsenoside-converting activity isolated from soil of a ginseng field.</title>
        <authorList>
            <person name="Son H.M."/>
            <person name="Yang J.E."/>
            <person name="Park Y."/>
            <person name="Han C.K."/>
            <person name="Kim S.G."/>
            <person name="Kook M."/>
            <person name="Yi T.H."/>
        </authorList>
    </citation>
    <scope>NUCLEOTIDE SEQUENCE [LARGE SCALE GENOMIC DNA]</scope>
    <source>
        <strain evidence="3 4">LMG 26582</strain>
    </source>
</reference>
<feature type="domain" description="TadE-like" evidence="2">
    <location>
        <begin position="20"/>
        <end position="57"/>
    </location>
</feature>
<name>A0ABU8H6U4_9SPHN</name>
<evidence type="ECO:0000313" key="3">
    <source>
        <dbReference type="EMBL" id="MEI5688656.1"/>
    </source>
</evidence>
<dbReference type="Proteomes" id="UP001367771">
    <property type="component" value="Unassembled WGS sequence"/>
</dbReference>
<gene>
    <name evidence="3" type="ORF">V8201_16300</name>
</gene>
<proteinExistence type="predicted"/>
<comment type="caution">
    <text evidence="3">The sequence shown here is derived from an EMBL/GenBank/DDBJ whole genome shotgun (WGS) entry which is preliminary data.</text>
</comment>
<keyword evidence="4" id="KW-1185">Reference proteome</keyword>
<protein>
    <submittedName>
        <fullName evidence="3">TadE/TadG family type IV pilus assembly protein</fullName>
    </submittedName>
</protein>
<accession>A0ABU8H6U4</accession>
<evidence type="ECO:0000259" key="2">
    <source>
        <dbReference type="Pfam" id="PF07811"/>
    </source>
</evidence>
<sequence>MTPLPFPKAPRFAFFQSKAGTSIVEFAIVAPMFILLLIGVLETSYVYFLQESLETRAEATMRAIITGTLVSESSSDSARKAVCASLPSYMRCDRIAVEVAYTPEVSQIKAVALQSALPGRAGTGRPGDMVVLRLLYRWPMRLSPFSLVRGMKEKDGYALAALRLARVERYS</sequence>
<evidence type="ECO:0000313" key="4">
    <source>
        <dbReference type="Proteomes" id="UP001367771"/>
    </source>
</evidence>
<evidence type="ECO:0000256" key="1">
    <source>
        <dbReference type="SAM" id="Phobius"/>
    </source>
</evidence>
<keyword evidence="1" id="KW-1133">Transmembrane helix</keyword>
<dbReference type="RefSeq" id="WP_152542184.1">
    <property type="nucleotide sequence ID" value="NZ_JBBBDM010000012.1"/>
</dbReference>
<dbReference type="EMBL" id="JBBBDM010000012">
    <property type="protein sequence ID" value="MEI5688656.1"/>
    <property type="molecule type" value="Genomic_DNA"/>
</dbReference>
<organism evidence="3 4">
    <name type="scientific">Sphingomonas kyungheensis</name>
    <dbReference type="NCBI Taxonomy" id="1069987"/>
    <lineage>
        <taxon>Bacteria</taxon>
        <taxon>Pseudomonadati</taxon>
        <taxon>Pseudomonadota</taxon>
        <taxon>Alphaproteobacteria</taxon>
        <taxon>Sphingomonadales</taxon>
        <taxon>Sphingomonadaceae</taxon>
        <taxon>Sphingomonas</taxon>
    </lineage>
</organism>
<keyword evidence="1" id="KW-0812">Transmembrane</keyword>
<dbReference type="InterPro" id="IPR012495">
    <property type="entry name" value="TadE-like_dom"/>
</dbReference>
<feature type="transmembrane region" description="Helical" evidence="1">
    <location>
        <begin position="26"/>
        <end position="48"/>
    </location>
</feature>
<keyword evidence="1" id="KW-0472">Membrane</keyword>